<evidence type="ECO:0000256" key="4">
    <source>
        <dbReference type="ARBA" id="ARBA00022692"/>
    </source>
</evidence>
<dbReference type="RefSeq" id="WP_054020863.1">
    <property type="nucleotide sequence ID" value="NZ_BBYR01000039.1"/>
</dbReference>
<sequence length="433" mass="46099">MSDIAVTLLLVASLFLILASGVWIGLTLTGVAWIGMQLFSARPAGDAMAVTIWGSASSWTLTALPLFVWMGEILFRTRLSEDMFRGLAPWMQRLPGRLLHTNVVGCGIFAAVSGSSAATCATIGKMSLPELQRRGYPEAMTVGSLAGAGTLGLLIPPSIIMIVYGVAADVSISKLFIAGIVPGILLALLFSGYIAFWAWRHPGQIPPPDAPMTLREKLHASRALIPVVLLIAAVLGSIYAGIATATEAAALGVLGALVISASQGSLSWATFRDALMGGTRLYCMIALILAGAAFLTLSMGYIGLPRHLAEWIGSLGLSRFSLILALMAFYILLGCFLDGISMVVLTMGVIMPTVLAAGIDPLWFGIFLVLVVEMAQVTPPVGFNLFVLQGMTRLDILRIARHTLPFFLLMLAAVVLLYVLPELATELPRRMSR</sequence>
<reference evidence="10" key="1">
    <citation type="submission" date="2015-07" db="EMBL/GenBank/DDBJ databases">
        <title>Discovery of a poly(ethylene terephthalate assimilation.</title>
        <authorList>
            <person name="Yoshida S."/>
            <person name="Hiraga K."/>
            <person name="Takehana T."/>
            <person name="Taniguchi I."/>
            <person name="Yamaji H."/>
            <person name="Maeda Y."/>
            <person name="Toyohara K."/>
            <person name="Miyamoto K."/>
            <person name="Kimura Y."/>
            <person name="Oda K."/>
        </authorList>
    </citation>
    <scope>NUCLEOTIDE SEQUENCE [LARGE SCALE GENOMIC DNA]</scope>
    <source>
        <strain evidence="10">NBRC 110686 / TISTR 2288 / 201-F6</strain>
    </source>
</reference>
<feature type="transmembrane region" description="Helical" evidence="7">
    <location>
        <begin position="220"/>
        <end position="242"/>
    </location>
</feature>
<dbReference type="PANTHER" id="PTHR33362">
    <property type="entry name" value="SIALIC ACID TRAP TRANSPORTER PERMEASE PROTEIN SIAT-RELATED"/>
    <property type="match status" value="1"/>
</dbReference>
<comment type="caution">
    <text evidence="9">The sequence shown here is derived from an EMBL/GenBank/DDBJ whole genome shotgun (WGS) entry which is preliminary data.</text>
</comment>
<accession>A0A0K8P3U9</accession>
<feature type="transmembrane region" description="Helical" evidence="7">
    <location>
        <begin position="281"/>
        <end position="302"/>
    </location>
</feature>
<comment type="subcellular location">
    <subcellularLocation>
        <location evidence="1 7">Cell inner membrane</location>
        <topology evidence="1 7">Multi-pass membrane protein</topology>
    </subcellularLocation>
</comment>
<feature type="transmembrane region" description="Helical" evidence="7">
    <location>
        <begin position="403"/>
        <end position="424"/>
    </location>
</feature>
<evidence type="ECO:0000256" key="2">
    <source>
        <dbReference type="ARBA" id="ARBA00022475"/>
    </source>
</evidence>
<feature type="domain" description="TRAP C4-dicarboxylate transport system permease DctM subunit" evidence="8">
    <location>
        <begin position="12"/>
        <end position="423"/>
    </location>
</feature>
<dbReference type="AlphaFoldDB" id="A0A0K8P3U9"/>
<keyword evidence="3 7" id="KW-0997">Cell inner membrane</keyword>
<organism evidence="9 10">
    <name type="scientific">Piscinibacter sakaiensis</name>
    <name type="common">Ideonella sakaiensis</name>
    <dbReference type="NCBI Taxonomy" id="1547922"/>
    <lineage>
        <taxon>Bacteria</taxon>
        <taxon>Pseudomonadati</taxon>
        <taxon>Pseudomonadota</taxon>
        <taxon>Betaproteobacteria</taxon>
        <taxon>Burkholderiales</taxon>
        <taxon>Sphaerotilaceae</taxon>
        <taxon>Piscinibacter</taxon>
    </lineage>
</organism>
<evidence type="ECO:0000256" key="3">
    <source>
        <dbReference type="ARBA" id="ARBA00022519"/>
    </source>
</evidence>
<dbReference type="EMBL" id="BBYR01000039">
    <property type="protein sequence ID" value="GAP36910.1"/>
    <property type="molecule type" value="Genomic_DNA"/>
</dbReference>
<keyword evidence="2" id="KW-1003">Cell membrane</keyword>
<dbReference type="NCBIfam" id="TIGR00786">
    <property type="entry name" value="dctM"/>
    <property type="match status" value="1"/>
</dbReference>
<evidence type="ECO:0000256" key="1">
    <source>
        <dbReference type="ARBA" id="ARBA00004429"/>
    </source>
</evidence>
<feature type="transmembrane region" description="Helical" evidence="7">
    <location>
        <begin position="248"/>
        <end position="269"/>
    </location>
</feature>
<evidence type="ECO:0000259" key="8">
    <source>
        <dbReference type="Pfam" id="PF06808"/>
    </source>
</evidence>
<proteinExistence type="inferred from homology"/>
<dbReference type="InterPro" id="IPR004681">
    <property type="entry name" value="TRAP_DctM"/>
</dbReference>
<protein>
    <recommendedName>
        <fullName evidence="7">TRAP transporter large permease protein</fullName>
    </recommendedName>
</protein>
<feature type="transmembrane region" description="Helical" evidence="7">
    <location>
        <begin position="322"/>
        <end position="350"/>
    </location>
</feature>
<dbReference type="GO" id="GO:0005886">
    <property type="term" value="C:plasma membrane"/>
    <property type="evidence" value="ECO:0007669"/>
    <property type="project" value="UniProtKB-SubCell"/>
</dbReference>
<comment type="subunit">
    <text evidence="7">The complex comprises the extracytoplasmic solute receptor protein and the two transmembrane proteins.</text>
</comment>
<keyword evidence="7" id="KW-0813">Transport</keyword>
<feature type="transmembrane region" description="Helical" evidence="7">
    <location>
        <begin position="176"/>
        <end position="199"/>
    </location>
</feature>
<reference evidence="9 10" key="2">
    <citation type="journal article" date="2016" name="Science">
        <title>A bacterium that degrades and assimilates poly(ethylene terephthalate).</title>
        <authorList>
            <person name="Yoshida S."/>
            <person name="Hiraga K."/>
            <person name="Takehana T."/>
            <person name="Taniguchi I."/>
            <person name="Yamaji H."/>
            <person name="Maeda Y."/>
            <person name="Toyohara K."/>
            <person name="Miyamoto K."/>
            <person name="Kimura Y."/>
            <person name="Oda K."/>
        </authorList>
    </citation>
    <scope>NUCLEOTIDE SEQUENCE [LARGE SCALE GENOMIC DNA]</scope>
    <source>
        <strain evidence="10">NBRC 110686 / TISTR 2288 / 201-F6</strain>
    </source>
</reference>
<evidence type="ECO:0000313" key="9">
    <source>
        <dbReference type="EMBL" id="GAP36910.1"/>
    </source>
</evidence>
<dbReference type="OrthoDB" id="9796052at2"/>
<feature type="transmembrane region" description="Helical" evidence="7">
    <location>
        <begin position="6"/>
        <end position="35"/>
    </location>
</feature>
<keyword evidence="5 7" id="KW-1133">Transmembrane helix</keyword>
<evidence type="ECO:0000256" key="5">
    <source>
        <dbReference type="ARBA" id="ARBA00022989"/>
    </source>
</evidence>
<comment type="similarity">
    <text evidence="7">Belongs to the TRAP transporter large permease family.</text>
</comment>
<feature type="transmembrane region" description="Helical" evidence="7">
    <location>
        <begin position="145"/>
        <end position="164"/>
    </location>
</feature>
<name>A0A0K8P3U9_PISS1</name>
<evidence type="ECO:0000313" key="10">
    <source>
        <dbReference type="Proteomes" id="UP000037660"/>
    </source>
</evidence>
<evidence type="ECO:0000256" key="7">
    <source>
        <dbReference type="RuleBase" id="RU369079"/>
    </source>
</evidence>
<evidence type="ECO:0000256" key="6">
    <source>
        <dbReference type="ARBA" id="ARBA00023136"/>
    </source>
</evidence>
<dbReference type="GO" id="GO:0022857">
    <property type="term" value="F:transmembrane transporter activity"/>
    <property type="evidence" value="ECO:0007669"/>
    <property type="project" value="UniProtKB-UniRule"/>
</dbReference>
<dbReference type="PIRSF" id="PIRSF006066">
    <property type="entry name" value="HI0050"/>
    <property type="match status" value="1"/>
</dbReference>
<dbReference type="PANTHER" id="PTHR33362:SF5">
    <property type="entry name" value="C4-DICARBOXYLATE TRAP TRANSPORTER LARGE PERMEASE PROTEIN DCTM"/>
    <property type="match status" value="1"/>
</dbReference>
<keyword evidence="10" id="KW-1185">Reference proteome</keyword>
<keyword evidence="6 7" id="KW-0472">Membrane</keyword>
<comment type="function">
    <text evidence="7">Part of the tripartite ATP-independent periplasmic (TRAP) transport system.</text>
</comment>
<comment type="caution">
    <text evidence="7">Lacks conserved residue(s) required for the propagation of feature annotation.</text>
</comment>
<feature type="transmembrane region" description="Helical" evidence="7">
    <location>
        <begin position="47"/>
        <end position="70"/>
    </location>
</feature>
<keyword evidence="4 7" id="KW-0812">Transmembrane</keyword>
<dbReference type="Proteomes" id="UP000037660">
    <property type="component" value="Unassembled WGS sequence"/>
</dbReference>
<gene>
    <name evidence="9" type="ORF">ISF6_2750</name>
</gene>
<feature type="transmembrane region" description="Helical" evidence="7">
    <location>
        <begin position="362"/>
        <end position="383"/>
    </location>
</feature>
<dbReference type="Pfam" id="PF06808">
    <property type="entry name" value="DctM"/>
    <property type="match status" value="1"/>
</dbReference>
<dbReference type="InterPro" id="IPR010656">
    <property type="entry name" value="DctM"/>
</dbReference>
<dbReference type="STRING" id="1547922.ISF6_2750"/>